<dbReference type="PANTHER" id="PTHR30543">
    <property type="entry name" value="CHROMATE REDUCTASE"/>
    <property type="match status" value="1"/>
</dbReference>
<comment type="caution">
    <text evidence="2">The sequence shown here is derived from an EMBL/GenBank/DDBJ whole genome shotgun (WGS) entry which is preliminary data.</text>
</comment>
<gene>
    <name evidence="2" type="ORF">T190115A13A_20067</name>
</gene>
<name>A0ABM9PM81_9FLAO</name>
<proteinExistence type="predicted"/>
<dbReference type="PANTHER" id="PTHR30543:SF31">
    <property type="entry name" value="NADPH-DEPENDENT AZOREDUCTASE AZR"/>
    <property type="match status" value="1"/>
</dbReference>
<keyword evidence="3" id="KW-1185">Reference proteome</keyword>
<organism evidence="2 3">
    <name type="scientific">Tenacibaculum vairaonense</name>
    <dbReference type="NCBI Taxonomy" id="3137860"/>
    <lineage>
        <taxon>Bacteria</taxon>
        <taxon>Pseudomonadati</taxon>
        <taxon>Bacteroidota</taxon>
        <taxon>Flavobacteriia</taxon>
        <taxon>Flavobacteriales</taxon>
        <taxon>Flavobacteriaceae</taxon>
        <taxon>Tenacibaculum</taxon>
    </lineage>
</organism>
<protein>
    <submittedName>
        <fullName evidence="2">NAD(P)H-dependent FMN reductase</fullName>
    </submittedName>
</protein>
<evidence type="ECO:0000313" key="2">
    <source>
        <dbReference type="EMBL" id="CAL2106787.1"/>
    </source>
</evidence>
<dbReference type="Gene3D" id="3.40.50.360">
    <property type="match status" value="1"/>
</dbReference>
<dbReference type="SUPFAM" id="SSF52218">
    <property type="entry name" value="Flavoproteins"/>
    <property type="match status" value="1"/>
</dbReference>
<reference evidence="2 3" key="1">
    <citation type="submission" date="2024-05" db="EMBL/GenBank/DDBJ databases">
        <authorList>
            <person name="Duchaud E."/>
        </authorList>
    </citation>
    <scope>NUCLEOTIDE SEQUENCE [LARGE SCALE GENOMIC DNA]</scope>
    <source>
        <strain evidence="2">Ena-SAMPLE-TAB-13-05-2024-13:56:06:370-140305</strain>
    </source>
</reference>
<dbReference type="InterPro" id="IPR005025">
    <property type="entry name" value="FMN_Rdtase-like_dom"/>
</dbReference>
<dbReference type="EMBL" id="CAXJRC010000022">
    <property type="protein sequence ID" value="CAL2106787.1"/>
    <property type="molecule type" value="Genomic_DNA"/>
</dbReference>
<evidence type="ECO:0000259" key="1">
    <source>
        <dbReference type="Pfam" id="PF03358"/>
    </source>
</evidence>
<sequence length="208" mass="23206">MKLLIISGSNRTNSMSFKTSEYVLRNVFENYRDIDVNILDISNYPVLLHHYDGEQSQELLEAKKQVLEQLYNSDAFIVVTPEWGGMIPPALANLFLLCANGSANGMPLGHKPGFIIGISASGGGHNPVPIIKGFTAKNTHITWISLHAVINNVENFLSEEWNPESKGRVQQVQSRIKIGIKALLIYAKQLKVVREELIELSKIHPFGQ</sequence>
<feature type="domain" description="NADPH-dependent FMN reductase-like" evidence="1">
    <location>
        <begin position="1"/>
        <end position="125"/>
    </location>
</feature>
<dbReference type="InterPro" id="IPR029039">
    <property type="entry name" value="Flavoprotein-like_sf"/>
</dbReference>
<dbReference type="Proteomes" id="UP001497602">
    <property type="component" value="Unassembled WGS sequence"/>
</dbReference>
<dbReference type="RefSeq" id="WP_348702803.1">
    <property type="nucleotide sequence ID" value="NZ_CAXIYA010000007.1"/>
</dbReference>
<accession>A0ABM9PM81</accession>
<dbReference type="Pfam" id="PF03358">
    <property type="entry name" value="FMN_red"/>
    <property type="match status" value="1"/>
</dbReference>
<dbReference type="InterPro" id="IPR050712">
    <property type="entry name" value="NAD(P)H-dep_reductase"/>
</dbReference>
<evidence type="ECO:0000313" key="3">
    <source>
        <dbReference type="Proteomes" id="UP001497602"/>
    </source>
</evidence>